<reference evidence="3 4" key="1">
    <citation type="journal article" date="2019" name="Sci. Rep.">
        <title>Comparative genomics of chytrid fungi reveal insights into the obligate biotrophic and pathogenic lifestyle of Synchytrium endobioticum.</title>
        <authorList>
            <person name="van de Vossenberg B.T.L.H."/>
            <person name="Warris S."/>
            <person name="Nguyen H.D.T."/>
            <person name="van Gent-Pelzer M.P.E."/>
            <person name="Joly D.L."/>
            <person name="van de Geest H.C."/>
            <person name="Bonants P.J.M."/>
            <person name="Smith D.S."/>
            <person name="Levesque C.A."/>
            <person name="van der Lee T.A.J."/>
        </authorList>
    </citation>
    <scope>NUCLEOTIDE SEQUENCE [LARGE SCALE GENOMIC DNA]</scope>
    <source>
        <strain evidence="3 4">CBS 675.73</strain>
    </source>
</reference>
<keyword evidence="4" id="KW-1185">Reference proteome</keyword>
<proteinExistence type="predicted"/>
<dbReference type="InterPro" id="IPR044398">
    <property type="entry name" value="Globin-sensor_dom"/>
</dbReference>
<feature type="transmembrane region" description="Helical" evidence="1">
    <location>
        <begin position="223"/>
        <end position="245"/>
    </location>
</feature>
<dbReference type="CDD" id="cd01068">
    <property type="entry name" value="globin_sensor"/>
    <property type="match status" value="1"/>
</dbReference>
<dbReference type="GO" id="GO:0020037">
    <property type="term" value="F:heme binding"/>
    <property type="evidence" value="ECO:0007669"/>
    <property type="project" value="InterPro"/>
</dbReference>
<dbReference type="GO" id="GO:0019825">
    <property type="term" value="F:oxygen binding"/>
    <property type="evidence" value="ECO:0007669"/>
    <property type="project" value="InterPro"/>
</dbReference>
<dbReference type="InterPro" id="IPR012292">
    <property type="entry name" value="Globin/Proto"/>
</dbReference>
<comment type="caution">
    <text evidence="3">The sequence shown here is derived from an EMBL/GenBank/DDBJ whole genome shotgun (WGS) entry which is preliminary data.</text>
</comment>
<dbReference type="InterPro" id="IPR009050">
    <property type="entry name" value="Globin-like_sf"/>
</dbReference>
<dbReference type="AlphaFoldDB" id="A0A507E0C8"/>
<dbReference type="Proteomes" id="UP000320333">
    <property type="component" value="Unassembled WGS sequence"/>
</dbReference>
<evidence type="ECO:0000313" key="3">
    <source>
        <dbReference type="EMBL" id="TPX57132.1"/>
    </source>
</evidence>
<keyword evidence="1" id="KW-1133">Transmembrane helix</keyword>
<name>A0A507E0C8_9FUNG</name>
<gene>
    <name evidence="3" type="ORF">CcCBS67573_g09285</name>
</gene>
<evidence type="ECO:0000313" key="4">
    <source>
        <dbReference type="Proteomes" id="UP000320333"/>
    </source>
</evidence>
<dbReference type="Gene3D" id="1.10.490.10">
    <property type="entry name" value="Globins"/>
    <property type="match status" value="1"/>
</dbReference>
<dbReference type="Pfam" id="PF11563">
    <property type="entry name" value="Protoglobin"/>
    <property type="match status" value="1"/>
</dbReference>
<dbReference type="SUPFAM" id="SSF46458">
    <property type="entry name" value="Globin-like"/>
    <property type="match status" value="1"/>
</dbReference>
<dbReference type="PANTHER" id="PTHR42071:SF1">
    <property type="entry name" value="GLOBIN-SENSOR DOMAIN-CONTAINING PROTEIN"/>
    <property type="match status" value="1"/>
</dbReference>
<dbReference type="InterPro" id="IPR039379">
    <property type="entry name" value="Protoglobin_sensor_dom"/>
</dbReference>
<feature type="domain" description="Globin-sensor" evidence="2">
    <location>
        <begin position="21"/>
        <end position="203"/>
    </location>
</feature>
<accession>A0A507E0C8</accession>
<dbReference type="PANTHER" id="PTHR42071">
    <property type="entry name" value="PROTOGLOBIN DOMAIN-CONTAINING PROTEIN"/>
    <property type="match status" value="1"/>
</dbReference>
<keyword evidence="1" id="KW-0812">Transmembrane</keyword>
<keyword evidence="1" id="KW-0472">Membrane</keyword>
<sequence length="247" mass="27536">MAPRTPIKNVDRDRLYTDIMYRYQYVSDFVGFDETDIKALKDAAPLIAPLVPVIADAVYDRLFSFDITKQVFLERGAGFHGHIAKNLAEMTTEDEQIKHRKNFLSKYLVKLVTAEYDAKFVKYLDYVGKIHTNTPDKKSTINVEYVHVNALFGWLHGFLAETLNGLPELQANPAARGKALAALSKLLWIQNDFFAMYYVNDGSELMGKKTKSSMLSGVSNSSLAVVGGAMVSVFAVGIAAGMRYAMK</sequence>
<evidence type="ECO:0000256" key="1">
    <source>
        <dbReference type="SAM" id="Phobius"/>
    </source>
</evidence>
<organism evidence="3 4">
    <name type="scientific">Chytriomyces confervae</name>
    <dbReference type="NCBI Taxonomy" id="246404"/>
    <lineage>
        <taxon>Eukaryota</taxon>
        <taxon>Fungi</taxon>
        <taxon>Fungi incertae sedis</taxon>
        <taxon>Chytridiomycota</taxon>
        <taxon>Chytridiomycota incertae sedis</taxon>
        <taxon>Chytridiomycetes</taxon>
        <taxon>Chytridiales</taxon>
        <taxon>Chytriomycetaceae</taxon>
        <taxon>Chytriomyces</taxon>
    </lineage>
</organism>
<protein>
    <recommendedName>
        <fullName evidence="2">Globin-sensor domain-containing protein</fullName>
    </recommendedName>
</protein>
<dbReference type="EMBL" id="QEAP01000777">
    <property type="protein sequence ID" value="TPX57132.1"/>
    <property type="molecule type" value="Genomic_DNA"/>
</dbReference>
<evidence type="ECO:0000259" key="2">
    <source>
        <dbReference type="Pfam" id="PF11563"/>
    </source>
</evidence>
<dbReference type="OrthoDB" id="10027058at2759"/>